<keyword evidence="2" id="KW-1133">Transmembrane helix</keyword>
<feature type="region of interest" description="Disordered" evidence="1">
    <location>
        <begin position="107"/>
        <end position="154"/>
    </location>
</feature>
<comment type="caution">
    <text evidence="3">The sequence shown here is derived from an EMBL/GenBank/DDBJ whole genome shotgun (WGS) entry which is preliminary data.</text>
</comment>
<sequence>MVPTIDAPQSPKSSAIKKGFFRRILPVLLITNVAIGVYVLVMTSKKEQRQRNEGSTTGDSTTVPPVTENVALPGKTSPAESIPVRVLPPIPEPEQRELFRWMLEEKRKVKPRKQRQRNEGSTTGDSTTVPPVTENVALPGKTSPAESIPVRVLPPIPEPEQRELFRWMLEEKRKVKPRSPSEKKKIDEEKALLKEILRAKSIPSL</sequence>
<feature type="compositionally biased region" description="Polar residues" evidence="1">
    <location>
        <begin position="119"/>
        <end position="130"/>
    </location>
</feature>
<evidence type="ECO:0000313" key="3">
    <source>
        <dbReference type="EMBL" id="KAG0488820.1"/>
    </source>
</evidence>
<gene>
    <name evidence="3" type="ORF">HPP92_007631</name>
</gene>
<evidence type="ECO:0000256" key="2">
    <source>
        <dbReference type="SAM" id="Phobius"/>
    </source>
</evidence>
<name>A0A835RIJ9_VANPL</name>
<keyword evidence="2" id="KW-0472">Membrane</keyword>
<evidence type="ECO:0000256" key="1">
    <source>
        <dbReference type="SAM" id="MobiDB-lite"/>
    </source>
</evidence>
<dbReference type="PANTHER" id="PTHR34364:SF1">
    <property type="entry name" value="WAS_WASL-INTERACTING FAMILY PROTEIN"/>
    <property type="match status" value="1"/>
</dbReference>
<accession>A0A835RIJ9</accession>
<reference evidence="3 4" key="1">
    <citation type="journal article" date="2020" name="Nat. Food">
        <title>A phased Vanilla planifolia genome enables genetic improvement of flavour and production.</title>
        <authorList>
            <person name="Hasing T."/>
            <person name="Tang H."/>
            <person name="Brym M."/>
            <person name="Khazi F."/>
            <person name="Huang T."/>
            <person name="Chambers A.H."/>
        </authorList>
    </citation>
    <scope>NUCLEOTIDE SEQUENCE [LARGE SCALE GENOMIC DNA]</scope>
    <source>
        <tissue evidence="3">Leaf</tissue>
    </source>
</reference>
<dbReference type="PANTHER" id="PTHR34364">
    <property type="entry name" value="WAS/WASL-INTERACTING FAMILY PROTEIN"/>
    <property type="match status" value="1"/>
</dbReference>
<keyword evidence="2" id="KW-0812">Transmembrane</keyword>
<protein>
    <submittedName>
        <fullName evidence="3">Uncharacterized protein</fullName>
    </submittedName>
</protein>
<dbReference type="Proteomes" id="UP000636800">
    <property type="component" value="Chromosome 3"/>
</dbReference>
<organism evidence="3 4">
    <name type="scientific">Vanilla planifolia</name>
    <name type="common">Vanilla</name>
    <dbReference type="NCBI Taxonomy" id="51239"/>
    <lineage>
        <taxon>Eukaryota</taxon>
        <taxon>Viridiplantae</taxon>
        <taxon>Streptophyta</taxon>
        <taxon>Embryophyta</taxon>
        <taxon>Tracheophyta</taxon>
        <taxon>Spermatophyta</taxon>
        <taxon>Magnoliopsida</taxon>
        <taxon>Liliopsida</taxon>
        <taxon>Asparagales</taxon>
        <taxon>Orchidaceae</taxon>
        <taxon>Vanilloideae</taxon>
        <taxon>Vanilleae</taxon>
        <taxon>Vanilla</taxon>
    </lineage>
</organism>
<proteinExistence type="predicted"/>
<feature type="region of interest" description="Disordered" evidence="1">
    <location>
        <begin position="45"/>
        <end position="88"/>
    </location>
</feature>
<evidence type="ECO:0000313" key="4">
    <source>
        <dbReference type="Proteomes" id="UP000636800"/>
    </source>
</evidence>
<dbReference type="EMBL" id="JADCNL010000003">
    <property type="protein sequence ID" value="KAG0488820.1"/>
    <property type="molecule type" value="Genomic_DNA"/>
</dbReference>
<keyword evidence="4" id="KW-1185">Reference proteome</keyword>
<feature type="compositionally biased region" description="Polar residues" evidence="1">
    <location>
        <begin position="53"/>
        <end position="64"/>
    </location>
</feature>
<dbReference type="AlphaFoldDB" id="A0A835RIJ9"/>
<feature type="transmembrane region" description="Helical" evidence="2">
    <location>
        <begin position="20"/>
        <end position="41"/>
    </location>
</feature>